<keyword evidence="5 7" id="KW-1133">Transmembrane helix</keyword>
<accession>A0ABP4XGE0</accession>
<dbReference type="SMART" id="SM00382">
    <property type="entry name" value="AAA"/>
    <property type="match status" value="1"/>
</dbReference>
<evidence type="ECO:0000313" key="11">
    <source>
        <dbReference type="Proteomes" id="UP001500851"/>
    </source>
</evidence>
<dbReference type="EMBL" id="BAAAOB010000001">
    <property type="protein sequence ID" value="GAA1780604.1"/>
    <property type="molecule type" value="Genomic_DNA"/>
</dbReference>
<feature type="transmembrane region" description="Helical" evidence="7">
    <location>
        <begin position="72"/>
        <end position="94"/>
    </location>
</feature>
<comment type="subcellular location">
    <subcellularLocation>
        <location evidence="1">Cell membrane</location>
        <topology evidence="1">Multi-pass membrane protein</topology>
    </subcellularLocation>
</comment>
<gene>
    <name evidence="10" type="ORF">GCM10009768_06910</name>
</gene>
<dbReference type="CDD" id="cd03228">
    <property type="entry name" value="ABCC_MRP_Like"/>
    <property type="match status" value="1"/>
</dbReference>
<dbReference type="Gene3D" id="1.20.1560.10">
    <property type="entry name" value="ABC transporter type 1, transmembrane domain"/>
    <property type="match status" value="1"/>
</dbReference>
<dbReference type="InterPro" id="IPR036640">
    <property type="entry name" value="ABC1_TM_sf"/>
</dbReference>
<reference evidence="11" key="1">
    <citation type="journal article" date="2019" name="Int. J. Syst. Evol. Microbiol.">
        <title>The Global Catalogue of Microorganisms (GCM) 10K type strain sequencing project: providing services to taxonomists for standard genome sequencing and annotation.</title>
        <authorList>
            <consortium name="The Broad Institute Genomics Platform"/>
            <consortium name="The Broad Institute Genome Sequencing Center for Infectious Disease"/>
            <person name="Wu L."/>
            <person name="Ma J."/>
        </authorList>
    </citation>
    <scope>NUCLEOTIDE SEQUENCE [LARGE SCALE GENOMIC DNA]</scope>
    <source>
        <strain evidence="11">JCM 14736</strain>
    </source>
</reference>
<keyword evidence="6 7" id="KW-0472">Membrane</keyword>
<evidence type="ECO:0000259" key="9">
    <source>
        <dbReference type="PROSITE" id="PS50929"/>
    </source>
</evidence>
<dbReference type="GO" id="GO:0005524">
    <property type="term" value="F:ATP binding"/>
    <property type="evidence" value="ECO:0007669"/>
    <property type="project" value="UniProtKB-KW"/>
</dbReference>
<dbReference type="SUPFAM" id="SSF90123">
    <property type="entry name" value="ABC transporter transmembrane region"/>
    <property type="match status" value="1"/>
</dbReference>
<proteinExistence type="predicted"/>
<feature type="transmembrane region" description="Helical" evidence="7">
    <location>
        <begin position="174"/>
        <end position="192"/>
    </location>
</feature>
<dbReference type="PROSITE" id="PS50929">
    <property type="entry name" value="ABC_TM1F"/>
    <property type="match status" value="1"/>
</dbReference>
<evidence type="ECO:0000256" key="1">
    <source>
        <dbReference type="ARBA" id="ARBA00004651"/>
    </source>
</evidence>
<dbReference type="PROSITE" id="PS50893">
    <property type="entry name" value="ABC_TRANSPORTER_2"/>
    <property type="match status" value="1"/>
</dbReference>
<keyword evidence="3" id="KW-0547">Nucleotide-binding</keyword>
<dbReference type="SUPFAM" id="SSF52540">
    <property type="entry name" value="P-loop containing nucleoside triphosphate hydrolases"/>
    <property type="match status" value="1"/>
</dbReference>
<evidence type="ECO:0000313" key="10">
    <source>
        <dbReference type="EMBL" id="GAA1780604.1"/>
    </source>
</evidence>
<feature type="transmembrane region" description="Helical" evidence="7">
    <location>
        <begin position="260"/>
        <end position="279"/>
    </location>
</feature>
<dbReference type="PANTHER" id="PTHR24221:SF654">
    <property type="entry name" value="ATP-BINDING CASSETTE SUB-FAMILY B MEMBER 6"/>
    <property type="match status" value="1"/>
</dbReference>
<feature type="transmembrane region" description="Helical" evidence="7">
    <location>
        <begin position="145"/>
        <end position="168"/>
    </location>
</feature>
<feature type="transmembrane region" description="Helical" evidence="7">
    <location>
        <begin position="21"/>
        <end position="52"/>
    </location>
</feature>
<evidence type="ECO:0000256" key="5">
    <source>
        <dbReference type="ARBA" id="ARBA00022989"/>
    </source>
</evidence>
<evidence type="ECO:0000256" key="6">
    <source>
        <dbReference type="ARBA" id="ARBA00023136"/>
    </source>
</evidence>
<evidence type="ECO:0000256" key="3">
    <source>
        <dbReference type="ARBA" id="ARBA00022741"/>
    </source>
</evidence>
<dbReference type="Gene3D" id="3.40.50.300">
    <property type="entry name" value="P-loop containing nucleotide triphosphate hydrolases"/>
    <property type="match status" value="1"/>
</dbReference>
<dbReference type="InterPro" id="IPR003593">
    <property type="entry name" value="AAA+_ATPase"/>
</dbReference>
<organism evidence="10 11">
    <name type="scientific">Leucobacter iarius</name>
    <dbReference type="NCBI Taxonomy" id="333963"/>
    <lineage>
        <taxon>Bacteria</taxon>
        <taxon>Bacillati</taxon>
        <taxon>Actinomycetota</taxon>
        <taxon>Actinomycetes</taxon>
        <taxon>Micrococcales</taxon>
        <taxon>Microbacteriaceae</taxon>
        <taxon>Leucobacter</taxon>
    </lineage>
</organism>
<dbReference type="InterPro" id="IPR003439">
    <property type="entry name" value="ABC_transporter-like_ATP-bd"/>
</dbReference>
<sequence>MKSLWRTLGELFEVLPRGAKPFYVWYSIVTSLLAILDTVALALIALAVTPLVSGKPIVLPVLGELPASATPVFVVAICALFVTKGVCAVLLHWFATRRFASYELEIGNELFRAYTHSSWEERSRLSTAEITRIVDSSMANTNLQFILPLSQIPGNALTFVGVLGVLVVAQPLSALIALLYLSAISIGMLLIVTRRAQRAGRDNRTYAYRAATIMTEMVEALKEVTLRGKLDEIGEVVSRNRSVATRARANLSFYGIVPKYAFDAALIGGFLLIGGASFLLGGPQAAVVSVSLFAATGFRMIPAMNAVQSSFTSAVGSEVYARDVIRELKRAPLQAVDPVSAADTAELASEPSVLALRGVSFRYPGAEVDVLDDIDLEIPFGSRLAVVGPSGAGKSTLIDLLLGLSTPTGGVIEIDGSPLDSVLGQWRSRVGYVPQRVAVFDGSIAQNVALTWGDEYDEERVRESLRRAQLDGLLDRSEGVEEKLGERGASISGGQQQRLGIARALYSDPFVLVLDEATSALDTATENRVMESMRALAGEVTFVTIAHRLATIRDYDQVCYLDGGKIRGQGTFDEVVAQVPDFRVQAELAGLA</sequence>
<comment type="caution">
    <text evidence="10">The sequence shown here is derived from an EMBL/GenBank/DDBJ whole genome shotgun (WGS) entry which is preliminary data.</text>
</comment>
<evidence type="ECO:0000256" key="4">
    <source>
        <dbReference type="ARBA" id="ARBA00022840"/>
    </source>
</evidence>
<keyword evidence="4 10" id="KW-0067">ATP-binding</keyword>
<dbReference type="Pfam" id="PF00005">
    <property type="entry name" value="ABC_tran"/>
    <property type="match status" value="1"/>
</dbReference>
<dbReference type="PANTHER" id="PTHR24221">
    <property type="entry name" value="ATP-BINDING CASSETTE SUB-FAMILY B"/>
    <property type="match status" value="1"/>
</dbReference>
<evidence type="ECO:0000256" key="2">
    <source>
        <dbReference type="ARBA" id="ARBA00022692"/>
    </source>
</evidence>
<evidence type="ECO:0000259" key="8">
    <source>
        <dbReference type="PROSITE" id="PS50893"/>
    </source>
</evidence>
<name>A0ABP4XGE0_9MICO</name>
<feature type="domain" description="ABC transporter" evidence="8">
    <location>
        <begin position="354"/>
        <end position="588"/>
    </location>
</feature>
<dbReference type="InterPro" id="IPR017871">
    <property type="entry name" value="ABC_transporter-like_CS"/>
</dbReference>
<protein>
    <submittedName>
        <fullName evidence="10">ABC transporter ATP-binding protein</fullName>
    </submittedName>
</protein>
<dbReference type="PROSITE" id="PS00211">
    <property type="entry name" value="ABC_TRANSPORTER_1"/>
    <property type="match status" value="1"/>
</dbReference>
<dbReference type="InterPro" id="IPR039421">
    <property type="entry name" value="Type_1_exporter"/>
</dbReference>
<keyword evidence="11" id="KW-1185">Reference proteome</keyword>
<dbReference type="InterPro" id="IPR011527">
    <property type="entry name" value="ABC1_TM_dom"/>
</dbReference>
<feature type="domain" description="ABC transmembrane type-1" evidence="9">
    <location>
        <begin position="40"/>
        <end position="316"/>
    </location>
</feature>
<evidence type="ECO:0000256" key="7">
    <source>
        <dbReference type="SAM" id="Phobius"/>
    </source>
</evidence>
<dbReference type="InterPro" id="IPR027417">
    <property type="entry name" value="P-loop_NTPase"/>
</dbReference>
<keyword evidence="2 7" id="KW-0812">Transmembrane</keyword>
<dbReference type="Proteomes" id="UP001500851">
    <property type="component" value="Unassembled WGS sequence"/>
</dbReference>